<evidence type="ECO:0000313" key="2">
    <source>
        <dbReference type="Proteomes" id="UP000327392"/>
    </source>
</evidence>
<dbReference type="EMBL" id="MN204493">
    <property type="protein sequence ID" value="QEQ93673.1"/>
    <property type="molecule type" value="Genomic_DNA"/>
</dbReference>
<sequence length="126" mass="13666">MIHMSKNFSHAACDHASTKVARAKCRREMARSVAALVAVASVVTDSPIITAWESMKTGPLELLPAPSRTEITAENWREFKGQTASVDLIGETVEGEITGWSAKNIQIKVAGKTVRHPVEIVIRATV</sequence>
<gene>
    <name evidence="1" type="primary">95</name>
    <name evidence="1" type="ORF">SEA_ZUKO_95</name>
</gene>
<dbReference type="RefSeq" id="YP_010655586.1">
    <property type="nucleotide sequence ID" value="NC_070829.1"/>
</dbReference>
<proteinExistence type="predicted"/>
<protein>
    <submittedName>
        <fullName evidence="1">Uncharacterized protein</fullName>
    </submittedName>
</protein>
<name>A0A5J6D7L7_9CAUD</name>
<evidence type="ECO:0000313" key="1">
    <source>
        <dbReference type="EMBL" id="QEQ93673.1"/>
    </source>
</evidence>
<reference evidence="1 2" key="1">
    <citation type="submission" date="2019-07" db="EMBL/GenBank/DDBJ databases">
        <authorList>
            <person name="Mandava P."/>
            <person name="Ferry J.C."/>
            <person name="Fallon S.M."/>
            <person name="Hajdenberg M."/>
            <person name="Sharma E."/>
            <person name="Shaffer C.D."/>
            <person name="Weston-Hafer K.A."/>
            <person name="Garlena R.A."/>
            <person name="Russell D.A."/>
            <person name="Pope W.H."/>
            <person name="Jacobs-Sera D."/>
            <person name="Hatfull G.F."/>
        </authorList>
    </citation>
    <scope>NUCLEOTIDE SEQUENCE [LARGE SCALE GENOMIC DNA]</scope>
</reference>
<organism evidence="1 2">
    <name type="scientific">Streptomyces phage Zuko</name>
    <dbReference type="NCBI Taxonomy" id="2601695"/>
    <lineage>
        <taxon>Viruses</taxon>
        <taxon>Duplodnaviria</taxon>
        <taxon>Heunggongvirae</taxon>
        <taxon>Uroviricota</taxon>
        <taxon>Caudoviricetes</taxon>
        <taxon>Zukovirus</taxon>
        <taxon>Zukovirus zuko</taxon>
    </lineage>
</organism>
<dbReference type="Proteomes" id="UP000327392">
    <property type="component" value="Segment"/>
</dbReference>
<accession>A0A5J6D7L7</accession>
<dbReference type="GeneID" id="77931449"/>
<keyword evidence="2" id="KW-1185">Reference proteome</keyword>
<dbReference type="KEGG" id="vg:77931449"/>